<organism evidence="1 2">
    <name type="scientific">Escherichia coli</name>
    <dbReference type="NCBI Taxonomy" id="562"/>
    <lineage>
        <taxon>Bacteria</taxon>
        <taxon>Pseudomonadati</taxon>
        <taxon>Pseudomonadota</taxon>
        <taxon>Gammaproteobacteria</taxon>
        <taxon>Enterobacterales</taxon>
        <taxon>Enterobacteriaceae</taxon>
        <taxon>Escherichia</taxon>
    </lineage>
</organism>
<dbReference type="AlphaFoldDB" id="A0A376VY74"/>
<name>A0A376VY74_ECOLX</name>
<evidence type="ECO:0000313" key="1">
    <source>
        <dbReference type="EMBL" id="STJ16325.1"/>
    </source>
</evidence>
<protein>
    <submittedName>
        <fullName evidence="1">Small predicted membrane protein</fullName>
    </submittedName>
</protein>
<reference evidence="1 2" key="1">
    <citation type="submission" date="2018-06" db="EMBL/GenBank/DDBJ databases">
        <authorList>
            <consortium name="Pathogen Informatics"/>
            <person name="Doyle S."/>
        </authorList>
    </citation>
    <scope>NUCLEOTIDE SEQUENCE [LARGE SCALE GENOMIC DNA]</scope>
    <source>
        <strain evidence="1 2">NCTC9081</strain>
    </source>
</reference>
<gene>
    <name evidence="1" type="primary">ythA</name>
    <name evidence="1" type="ORF">NCTC9081_01711</name>
</gene>
<accession>A0A376VY74</accession>
<proteinExistence type="predicted"/>
<dbReference type="EMBL" id="UGCV01000008">
    <property type="protein sequence ID" value="STJ16325.1"/>
    <property type="molecule type" value="Genomic_DNA"/>
</dbReference>
<evidence type="ECO:0000313" key="2">
    <source>
        <dbReference type="Proteomes" id="UP000254716"/>
    </source>
</evidence>
<sequence length="55" mass="6612">MIKNFIFDNLIILAVPFMIKTSLKTNLIFSSSAYLFPVWRHNLRYVIRDSYDTQR</sequence>
<dbReference type="Proteomes" id="UP000254716">
    <property type="component" value="Unassembled WGS sequence"/>
</dbReference>